<organism evidence="3 4">
    <name type="scientific">Sungkyunkwania multivorans</name>
    <dbReference type="NCBI Taxonomy" id="1173618"/>
    <lineage>
        <taxon>Bacteria</taxon>
        <taxon>Pseudomonadati</taxon>
        <taxon>Bacteroidota</taxon>
        <taxon>Flavobacteriia</taxon>
        <taxon>Flavobacteriales</taxon>
        <taxon>Flavobacteriaceae</taxon>
        <taxon>Sungkyunkwania</taxon>
    </lineage>
</organism>
<dbReference type="Pfam" id="PF20584">
    <property type="entry name" value="DUF6787"/>
    <property type="match status" value="1"/>
</dbReference>
<dbReference type="InterPro" id="IPR046714">
    <property type="entry name" value="DUF6787"/>
</dbReference>
<gene>
    <name evidence="3" type="ORF">ACFQ1M_05590</name>
</gene>
<keyword evidence="1" id="KW-0812">Transmembrane</keyword>
<comment type="caution">
    <text evidence="3">The sequence shown here is derived from an EMBL/GenBank/DDBJ whole genome shotgun (WGS) entry which is preliminary data.</text>
</comment>
<dbReference type="Proteomes" id="UP001596978">
    <property type="component" value="Unassembled WGS sequence"/>
</dbReference>
<keyword evidence="1" id="KW-1133">Transmembrane helix</keyword>
<proteinExistence type="predicted"/>
<evidence type="ECO:0000256" key="1">
    <source>
        <dbReference type="SAM" id="Phobius"/>
    </source>
</evidence>
<feature type="domain" description="DUF6787" evidence="2">
    <location>
        <begin position="18"/>
        <end position="97"/>
    </location>
</feature>
<accession>A0ABW3CWI5</accession>
<evidence type="ECO:0000313" key="4">
    <source>
        <dbReference type="Proteomes" id="UP001596978"/>
    </source>
</evidence>
<evidence type="ECO:0000259" key="2">
    <source>
        <dbReference type="Pfam" id="PF20584"/>
    </source>
</evidence>
<dbReference type="EMBL" id="JBHTJH010000004">
    <property type="protein sequence ID" value="MFD0861669.1"/>
    <property type="molecule type" value="Genomic_DNA"/>
</dbReference>
<protein>
    <submittedName>
        <fullName evidence="3">DUF6787 family protein</fullName>
    </submittedName>
</protein>
<keyword evidence="1" id="KW-0472">Membrane</keyword>
<name>A0ABW3CWI5_9FLAO</name>
<dbReference type="RefSeq" id="WP_386405117.1">
    <property type="nucleotide sequence ID" value="NZ_JBHTJH010000004.1"/>
</dbReference>
<reference evidence="4" key="1">
    <citation type="journal article" date="2019" name="Int. J. Syst. Evol. Microbiol.">
        <title>The Global Catalogue of Microorganisms (GCM) 10K type strain sequencing project: providing services to taxonomists for standard genome sequencing and annotation.</title>
        <authorList>
            <consortium name="The Broad Institute Genomics Platform"/>
            <consortium name="The Broad Institute Genome Sequencing Center for Infectious Disease"/>
            <person name="Wu L."/>
            <person name="Ma J."/>
        </authorList>
    </citation>
    <scope>NUCLEOTIDE SEQUENCE [LARGE SCALE GENOMIC DNA]</scope>
    <source>
        <strain evidence="4">CCUG 62952</strain>
    </source>
</reference>
<evidence type="ECO:0000313" key="3">
    <source>
        <dbReference type="EMBL" id="MFD0861669.1"/>
    </source>
</evidence>
<feature type="transmembrane region" description="Helical" evidence="1">
    <location>
        <begin position="12"/>
        <end position="31"/>
    </location>
</feature>
<sequence>MEKLKERWGITSNFQVAIIFIVFAITGSSAAKLAGPLMDLLNITKENTNGWIYWPIRILLIFPVYQVLLVFFGWLFGQFKFFWNIEKKMLQRLGLGFLFVKSE</sequence>
<keyword evidence="4" id="KW-1185">Reference proteome</keyword>
<feature type="transmembrane region" description="Helical" evidence="1">
    <location>
        <begin position="51"/>
        <end position="77"/>
    </location>
</feature>